<dbReference type="EMBL" id="ATBP01000387">
    <property type="protein sequence ID" value="ETR70672.1"/>
    <property type="molecule type" value="Genomic_DNA"/>
</dbReference>
<comment type="caution">
    <text evidence="2">The sequence shown here is derived from an EMBL/GenBank/DDBJ whole genome shotgun (WGS) entry which is preliminary data.</text>
</comment>
<name>A0A1V1P703_9BACT</name>
<dbReference type="AlphaFoldDB" id="A0A1V1P703"/>
<sequence length="298" mass="35105">MGLSKCYLKDNHFDLAFSSLQTIKNEVHNTRYAPEYYFLVIQTSISQTNWDNTQLIDIENAYYQALPAYRNKPELYYYMALIYKKYFQYNRAKTLFSKVLSFQGAYSDSAYEMINQIKSLEQCEACDYHQKLPLIPQLSRADICYILHHELEIYQLFKQYTNKDFKPQPQRTSDISDHPLKREIEALLSINLKRLSLFSDNGFEPEMPLTRADFAQILFEIVGQIYPRAIDAFQLNKQKDAITDIQPTQHFYRAIVFCSRHLIMLPLENKEFDPYGPVSGADALMSIRTLKQYFVQHL</sequence>
<reference evidence="3" key="1">
    <citation type="submission" date="2012-11" db="EMBL/GenBank/DDBJ databases">
        <authorList>
            <person name="Lucero-Rivera Y.E."/>
            <person name="Tovar-Ramirez D."/>
        </authorList>
    </citation>
    <scope>NUCLEOTIDE SEQUENCE [LARGE SCALE GENOMIC DNA]</scope>
    <source>
        <strain evidence="3">Araruama</strain>
    </source>
</reference>
<dbReference type="Proteomes" id="UP000189670">
    <property type="component" value="Unassembled WGS sequence"/>
</dbReference>
<dbReference type="InterPro" id="IPR011990">
    <property type="entry name" value="TPR-like_helical_dom_sf"/>
</dbReference>
<proteinExistence type="predicted"/>
<organism evidence="2 3">
    <name type="scientific">Candidatus Magnetoglobus multicellularis str. Araruama</name>
    <dbReference type="NCBI Taxonomy" id="890399"/>
    <lineage>
        <taxon>Bacteria</taxon>
        <taxon>Pseudomonadati</taxon>
        <taxon>Thermodesulfobacteriota</taxon>
        <taxon>Desulfobacteria</taxon>
        <taxon>Desulfobacterales</taxon>
        <taxon>Desulfobacteraceae</taxon>
        <taxon>Candidatus Magnetoglobus</taxon>
    </lineage>
</organism>
<dbReference type="SUPFAM" id="SSF48452">
    <property type="entry name" value="TPR-like"/>
    <property type="match status" value="1"/>
</dbReference>
<dbReference type="InterPro" id="IPR001119">
    <property type="entry name" value="SLH_dom"/>
</dbReference>
<accession>A0A1V1P703</accession>
<dbReference type="Gene3D" id="1.25.40.10">
    <property type="entry name" value="Tetratricopeptide repeat domain"/>
    <property type="match status" value="1"/>
</dbReference>
<evidence type="ECO:0000313" key="3">
    <source>
        <dbReference type="Proteomes" id="UP000189670"/>
    </source>
</evidence>
<evidence type="ECO:0000259" key="1">
    <source>
        <dbReference type="PROSITE" id="PS51272"/>
    </source>
</evidence>
<evidence type="ECO:0000313" key="2">
    <source>
        <dbReference type="EMBL" id="ETR70672.1"/>
    </source>
</evidence>
<dbReference type="PROSITE" id="PS51272">
    <property type="entry name" value="SLH"/>
    <property type="match status" value="1"/>
</dbReference>
<gene>
    <name evidence="2" type="ORF">OMM_08641</name>
</gene>
<protein>
    <recommendedName>
        <fullName evidence="1">SLH domain-containing protein</fullName>
    </recommendedName>
</protein>
<feature type="domain" description="SLH" evidence="1">
    <location>
        <begin position="167"/>
        <end position="232"/>
    </location>
</feature>